<reference evidence="4 5" key="1">
    <citation type="submission" date="2024-06" db="EMBL/GenBank/DDBJ databases">
        <title>Sorghum-associated microbial communities from plants grown in Nebraska, USA.</title>
        <authorList>
            <person name="Schachtman D."/>
        </authorList>
    </citation>
    <scope>NUCLEOTIDE SEQUENCE [LARGE SCALE GENOMIC DNA]</scope>
    <source>
        <strain evidence="4 5">3552</strain>
    </source>
</reference>
<dbReference type="InterPro" id="IPR016181">
    <property type="entry name" value="Acyl_CoA_acyltransferase"/>
</dbReference>
<organism evidence="4 5">
    <name type="scientific">Arthrobacter bambusae</name>
    <dbReference type="NCBI Taxonomy" id="1338426"/>
    <lineage>
        <taxon>Bacteria</taxon>
        <taxon>Bacillati</taxon>
        <taxon>Actinomycetota</taxon>
        <taxon>Actinomycetes</taxon>
        <taxon>Micrococcales</taxon>
        <taxon>Micrococcaceae</taxon>
        <taxon>Arthrobacter</taxon>
    </lineage>
</organism>
<dbReference type="PANTHER" id="PTHR43420:SF47">
    <property type="entry name" value="N-ACETYLTRANSFERASE DOMAIN-CONTAINING PROTEIN"/>
    <property type="match status" value="1"/>
</dbReference>
<dbReference type="EMBL" id="JBEPSN010000023">
    <property type="protein sequence ID" value="MET4542695.1"/>
    <property type="molecule type" value="Genomic_DNA"/>
</dbReference>
<feature type="domain" description="N-acetyltransferase" evidence="3">
    <location>
        <begin position="11"/>
        <end position="167"/>
    </location>
</feature>
<keyword evidence="1" id="KW-0808">Transferase</keyword>
<dbReference type="InterPro" id="IPR050680">
    <property type="entry name" value="YpeA/RimI_acetyltransf"/>
</dbReference>
<dbReference type="GeneID" id="92755431"/>
<dbReference type="CDD" id="cd04301">
    <property type="entry name" value="NAT_SF"/>
    <property type="match status" value="1"/>
</dbReference>
<keyword evidence="5" id="KW-1185">Reference proteome</keyword>
<evidence type="ECO:0000256" key="1">
    <source>
        <dbReference type="ARBA" id="ARBA00022679"/>
    </source>
</evidence>
<keyword evidence="2" id="KW-0012">Acyltransferase</keyword>
<name>A0ABV2PD30_9MICC</name>
<dbReference type="SUPFAM" id="SSF55729">
    <property type="entry name" value="Acyl-CoA N-acyltransferases (Nat)"/>
    <property type="match status" value="1"/>
</dbReference>
<evidence type="ECO:0000313" key="5">
    <source>
        <dbReference type="Proteomes" id="UP001549307"/>
    </source>
</evidence>
<gene>
    <name evidence="4" type="ORF">ABIE37_004508</name>
</gene>
<evidence type="ECO:0000259" key="3">
    <source>
        <dbReference type="PROSITE" id="PS51186"/>
    </source>
</evidence>
<proteinExistence type="predicted"/>
<evidence type="ECO:0000313" key="4">
    <source>
        <dbReference type="EMBL" id="MET4542695.1"/>
    </source>
</evidence>
<protein>
    <submittedName>
        <fullName evidence="4">Ribosomal protein S18 acetylase RimI-like enzyme</fullName>
    </submittedName>
</protein>
<sequence length="169" mass="18082">MKRNTGPATPLTFRAGTAEDFSECAELWMRALALRDGTPSDPEMKRKASAKLTAPGGILSIAESQSGTHGFALAVDEKPACDARTAHLALLAVDPAYQGRGLGRALLANMTQLLVTDGFAEVSLRVLEANMSARKIYEKAGWKIAGCGIFEDSGRPYIRYLLGLAQNDP</sequence>
<dbReference type="PROSITE" id="PS51186">
    <property type="entry name" value="GNAT"/>
    <property type="match status" value="1"/>
</dbReference>
<dbReference type="Gene3D" id="3.40.630.30">
    <property type="match status" value="1"/>
</dbReference>
<dbReference type="Pfam" id="PF00583">
    <property type="entry name" value="Acetyltransf_1"/>
    <property type="match status" value="1"/>
</dbReference>
<evidence type="ECO:0000256" key="2">
    <source>
        <dbReference type="ARBA" id="ARBA00023315"/>
    </source>
</evidence>
<dbReference type="PANTHER" id="PTHR43420">
    <property type="entry name" value="ACETYLTRANSFERASE"/>
    <property type="match status" value="1"/>
</dbReference>
<accession>A0ABV2PD30</accession>
<dbReference type="Proteomes" id="UP001549307">
    <property type="component" value="Unassembled WGS sequence"/>
</dbReference>
<dbReference type="RefSeq" id="WP_354232982.1">
    <property type="nucleotide sequence ID" value="NZ_JBEPSN010000023.1"/>
</dbReference>
<comment type="caution">
    <text evidence="4">The sequence shown here is derived from an EMBL/GenBank/DDBJ whole genome shotgun (WGS) entry which is preliminary data.</text>
</comment>
<dbReference type="InterPro" id="IPR000182">
    <property type="entry name" value="GNAT_dom"/>
</dbReference>